<name>A0A413ZYZ5_9FIRM</name>
<gene>
    <name evidence="2" type="ORF">DW848_11410</name>
</gene>
<dbReference type="RefSeq" id="WP_117919666.1">
    <property type="nucleotide sequence ID" value="NZ_QRUL01000010.1"/>
</dbReference>
<dbReference type="PANTHER" id="PTHR36836">
    <property type="entry name" value="COLANIC ACID BIOSYNTHESIS PROTEIN WCAK"/>
    <property type="match status" value="1"/>
</dbReference>
<dbReference type="Pfam" id="PF04230">
    <property type="entry name" value="PS_pyruv_trans"/>
    <property type="match status" value="1"/>
</dbReference>
<sequence length="400" mass="46204">MLFLIVNCHSANRGDEAAVHAMIDELEIAFPGSEFVLGMRGETRYPNMPSNVKMIDQLIPSDNLQYRLALLSKGRMVIGKTYSEFEKYIKMADIVLHAPGGPSIGDTYIEDEMGYLRFYNLLVNQEIPYMFYAPSMGPFNEKNREKIRKRVLEGAKKIVVRDPISKDYVSSFVPKCEVELTLDSALQHDINKNVNNEKLKTYARLDDFINTHKKCIGVTITDLKWHPVLSKTNVAKNISDTFIRFLTEIEKDGYGIVFIPQLYGTGNDKNLMGEFCFNKENYFVIDDSEGYDTYFQQYVISKLYAVIGMRYHSNIFSAKAGTPFISISYEQKMAGFMNKMNLEKYCINVKELSFEKLSEKFELLNENYGLYKNFLINEHDTMKNESHRTTEYVVNYLLGR</sequence>
<proteinExistence type="predicted"/>
<evidence type="ECO:0000313" key="2">
    <source>
        <dbReference type="EMBL" id="RHC38357.1"/>
    </source>
</evidence>
<keyword evidence="2" id="KW-0808">Transferase</keyword>
<dbReference type="InterPro" id="IPR007345">
    <property type="entry name" value="Polysacch_pyruvyl_Trfase"/>
</dbReference>
<accession>A0A413ZYZ5</accession>
<dbReference type="Proteomes" id="UP000286104">
    <property type="component" value="Unassembled WGS sequence"/>
</dbReference>
<feature type="domain" description="Polysaccharide pyruvyl transferase" evidence="1">
    <location>
        <begin position="12"/>
        <end position="330"/>
    </location>
</feature>
<comment type="caution">
    <text evidence="2">The sequence shown here is derived from an EMBL/GenBank/DDBJ whole genome shotgun (WGS) entry which is preliminary data.</text>
</comment>
<dbReference type="GO" id="GO:0016740">
    <property type="term" value="F:transferase activity"/>
    <property type="evidence" value="ECO:0007669"/>
    <property type="project" value="UniProtKB-KW"/>
</dbReference>
<protein>
    <submittedName>
        <fullName evidence="2">Polysaccharide pyruvyl transferase family protein</fullName>
    </submittedName>
</protein>
<organism evidence="2 3">
    <name type="scientific">Agathobacter rectalis</name>
    <dbReference type="NCBI Taxonomy" id="39491"/>
    <lineage>
        <taxon>Bacteria</taxon>
        <taxon>Bacillati</taxon>
        <taxon>Bacillota</taxon>
        <taxon>Clostridia</taxon>
        <taxon>Lachnospirales</taxon>
        <taxon>Lachnospiraceae</taxon>
        <taxon>Agathobacter</taxon>
    </lineage>
</organism>
<dbReference type="AlphaFoldDB" id="A0A413ZYZ5"/>
<evidence type="ECO:0000259" key="1">
    <source>
        <dbReference type="Pfam" id="PF04230"/>
    </source>
</evidence>
<dbReference type="EMBL" id="QSHU01000016">
    <property type="protein sequence ID" value="RHC38357.1"/>
    <property type="molecule type" value="Genomic_DNA"/>
</dbReference>
<dbReference type="PANTHER" id="PTHR36836:SF1">
    <property type="entry name" value="COLANIC ACID BIOSYNTHESIS PROTEIN WCAK"/>
    <property type="match status" value="1"/>
</dbReference>
<evidence type="ECO:0000313" key="3">
    <source>
        <dbReference type="Proteomes" id="UP000286104"/>
    </source>
</evidence>
<reference evidence="2 3" key="1">
    <citation type="submission" date="2018-08" db="EMBL/GenBank/DDBJ databases">
        <title>A genome reference for cultivated species of the human gut microbiota.</title>
        <authorList>
            <person name="Zou Y."/>
            <person name="Xue W."/>
            <person name="Luo G."/>
        </authorList>
    </citation>
    <scope>NUCLEOTIDE SEQUENCE [LARGE SCALE GENOMIC DNA]</scope>
    <source>
        <strain evidence="2 3">AM36-3AA</strain>
    </source>
</reference>